<evidence type="ECO:0000313" key="7">
    <source>
        <dbReference type="EMBL" id="OUY06780.1"/>
    </source>
</evidence>
<comment type="similarity">
    <text evidence="2">Belongs to the class-I pyridoxal-phosphate-dependent aminotransferase family.</text>
</comment>
<dbReference type="InterPro" id="IPR004839">
    <property type="entry name" value="Aminotransferase_I/II_large"/>
</dbReference>
<sequence>MFAIDSKFPQAETTIFTIMSELAEQLQALNLSQGFPDFAPPQALLDAFKHVPDHLHQYAAGNGILPLRQKISEQYQDLHQISFDPIDEVTISAGATIAIYCIIQAFIHSGDEVIIFDPSYDSYAPSVQLAGGKSIHLPLQAPDFRVDWQQFKDALSNKTRMVIVNTPHNPTGQVWSKQDWLTLIELIRDKNILVLSDEVYEHLIFDGLTHYSVMDFPELQDRAFAVGSFGKSFHVTGWRTGYCVAKAPLMREMRQVYQFANFCGVHPCQIALTEFMTQHPEHLSQLSPFYQNKRDYFLQGLQNSRFKSVASSGTYFQLVDYSEIRDDLNDSEMCQWLARTHKIVGIPISVFYQQPPKTLRYVRFCFAKKEQTLAQAIDILSQC</sequence>
<dbReference type="AlphaFoldDB" id="A0A1Z9YX52"/>
<dbReference type="GO" id="GO:0016212">
    <property type="term" value="F:kynurenine-oxoglutarate transaminase activity"/>
    <property type="evidence" value="ECO:0007669"/>
    <property type="project" value="TreeGrafter"/>
</dbReference>
<dbReference type="GO" id="GO:0005737">
    <property type="term" value="C:cytoplasm"/>
    <property type="evidence" value="ECO:0007669"/>
    <property type="project" value="TreeGrafter"/>
</dbReference>
<dbReference type="EMBL" id="NEXX01000004">
    <property type="protein sequence ID" value="OUY06780.1"/>
    <property type="molecule type" value="Genomic_DNA"/>
</dbReference>
<dbReference type="GO" id="GO:0030170">
    <property type="term" value="F:pyridoxal phosphate binding"/>
    <property type="evidence" value="ECO:0007669"/>
    <property type="project" value="InterPro"/>
</dbReference>
<dbReference type="InterPro" id="IPR015422">
    <property type="entry name" value="PyrdxlP-dep_Trfase_small"/>
</dbReference>
<dbReference type="PANTHER" id="PTHR43807:SF20">
    <property type="entry name" value="FI04487P"/>
    <property type="match status" value="1"/>
</dbReference>
<organism evidence="7 8">
    <name type="scientific">Acinetobacter populi</name>
    <dbReference type="NCBI Taxonomy" id="1582270"/>
    <lineage>
        <taxon>Bacteria</taxon>
        <taxon>Pseudomonadati</taxon>
        <taxon>Pseudomonadota</taxon>
        <taxon>Gammaproteobacteria</taxon>
        <taxon>Moraxellales</taxon>
        <taxon>Moraxellaceae</taxon>
        <taxon>Acinetobacter</taxon>
    </lineage>
</organism>
<dbReference type="Gene3D" id="3.90.1150.10">
    <property type="entry name" value="Aspartate Aminotransferase, domain 1"/>
    <property type="match status" value="1"/>
</dbReference>
<evidence type="ECO:0000256" key="2">
    <source>
        <dbReference type="ARBA" id="ARBA00007441"/>
    </source>
</evidence>
<dbReference type="InterPro" id="IPR015424">
    <property type="entry name" value="PyrdxlP-dep_Trfase"/>
</dbReference>
<keyword evidence="5" id="KW-0663">Pyridoxal phosphate</keyword>
<dbReference type="OrthoDB" id="9763453at2"/>
<accession>A0A1Z9YX52</accession>
<comment type="cofactor">
    <cofactor evidence="1">
        <name>pyridoxal 5'-phosphate</name>
        <dbReference type="ChEBI" id="CHEBI:597326"/>
    </cofactor>
</comment>
<dbReference type="InterPro" id="IPR015421">
    <property type="entry name" value="PyrdxlP-dep_Trfase_major"/>
</dbReference>
<proteinExistence type="inferred from homology"/>
<evidence type="ECO:0000256" key="3">
    <source>
        <dbReference type="ARBA" id="ARBA00022576"/>
    </source>
</evidence>
<evidence type="ECO:0000313" key="8">
    <source>
        <dbReference type="Proteomes" id="UP000196536"/>
    </source>
</evidence>
<dbReference type="NCBIfam" id="NF006569">
    <property type="entry name" value="PRK09082.1"/>
    <property type="match status" value="1"/>
</dbReference>
<dbReference type="RefSeq" id="WP_087621134.1">
    <property type="nucleotide sequence ID" value="NZ_NEXX01000004.1"/>
</dbReference>
<keyword evidence="4 7" id="KW-0808">Transferase</keyword>
<dbReference type="InterPro" id="IPR051326">
    <property type="entry name" value="Kynurenine-oxoglutarate_AT"/>
</dbReference>
<feature type="domain" description="Aminotransferase class I/classII large" evidence="6">
    <location>
        <begin position="29"/>
        <end position="379"/>
    </location>
</feature>
<name>A0A1Z9YX52_9GAMM</name>
<evidence type="ECO:0000259" key="6">
    <source>
        <dbReference type="Pfam" id="PF00155"/>
    </source>
</evidence>
<reference evidence="7 8" key="1">
    <citation type="submission" date="2017-05" db="EMBL/GenBank/DDBJ databases">
        <title>Acinetobacter populi ANC 5415 (= PBJ7), whole genome shotgun sequencing project.</title>
        <authorList>
            <person name="Nemec A."/>
            <person name="Radolfova-Krizova L."/>
        </authorList>
    </citation>
    <scope>NUCLEOTIDE SEQUENCE [LARGE SCALE GENOMIC DNA]</scope>
    <source>
        <strain evidence="7 8">PBJ7</strain>
    </source>
</reference>
<protein>
    <submittedName>
        <fullName evidence="7">Aminotransferase</fullName>
    </submittedName>
</protein>
<evidence type="ECO:0000256" key="4">
    <source>
        <dbReference type="ARBA" id="ARBA00022679"/>
    </source>
</evidence>
<dbReference type="Pfam" id="PF00155">
    <property type="entry name" value="Aminotran_1_2"/>
    <property type="match status" value="1"/>
</dbReference>
<keyword evidence="8" id="KW-1185">Reference proteome</keyword>
<gene>
    <name evidence="7" type="ORF">CAP51_12725</name>
</gene>
<dbReference type="Gene3D" id="3.40.640.10">
    <property type="entry name" value="Type I PLP-dependent aspartate aminotransferase-like (Major domain)"/>
    <property type="match status" value="1"/>
</dbReference>
<dbReference type="PANTHER" id="PTHR43807">
    <property type="entry name" value="FI04487P"/>
    <property type="match status" value="1"/>
</dbReference>
<dbReference type="FunFam" id="3.40.640.10:FF:000033">
    <property type="entry name" value="Aspartate aminotransferase"/>
    <property type="match status" value="1"/>
</dbReference>
<dbReference type="CDD" id="cd00609">
    <property type="entry name" value="AAT_like"/>
    <property type="match status" value="1"/>
</dbReference>
<dbReference type="SUPFAM" id="SSF53383">
    <property type="entry name" value="PLP-dependent transferases"/>
    <property type="match status" value="1"/>
</dbReference>
<dbReference type="Proteomes" id="UP000196536">
    <property type="component" value="Unassembled WGS sequence"/>
</dbReference>
<evidence type="ECO:0000256" key="5">
    <source>
        <dbReference type="ARBA" id="ARBA00022898"/>
    </source>
</evidence>
<comment type="caution">
    <text evidence="7">The sequence shown here is derived from an EMBL/GenBank/DDBJ whole genome shotgun (WGS) entry which is preliminary data.</text>
</comment>
<keyword evidence="3 7" id="KW-0032">Aminotransferase</keyword>
<evidence type="ECO:0000256" key="1">
    <source>
        <dbReference type="ARBA" id="ARBA00001933"/>
    </source>
</evidence>